<dbReference type="PANTHER" id="PTHR12849">
    <property type="entry name" value="RNA LARIAT DEBRANCHING ENZYME"/>
    <property type="match status" value="1"/>
</dbReference>
<evidence type="ECO:0000256" key="5">
    <source>
        <dbReference type="ARBA" id="ARBA00006045"/>
    </source>
</evidence>
<dbReference type="SUPFAM" id="SSF56300">
    <property type="entry name" value="Metallo-dependent phosphatases"/>
    <property type="match status" value="1"/>
</dbReference>
<evidence type="ECO:0000256" key="4">
    <source>
        <dbReference type="ARBA" id="ARBA00004123"/>
    </source>
</evidence>
<protein>
    <submittedName>
        <fullName evidence="15">RNA lariat debranching enzyme</fullName>
    </submittedName>
</protein>
<comment type="cofactor">
    <cofactor evidence="1">
        <name>Mn(2+)</name>
        <dbReference type="ChEBI" id="CHEBI:29035"/>
    </cofactor>
</comment>
<dbReference type="AlphaFoldDB" id="J8QHP5"/>
<dbReference type="InterPro" id="IPR007708">
    <property type="entry name" value="DBR1_C"/>
</dbReference>
<comment type="caution">
    <text evidence="15">The sequence shown here is derived from an EMBL/GenBank/DDBJ whole genome shotgun (WGS) entry which is preliminary data.</text>
</comment>
<dbReference type="RefSeq" id="XP_014184321.1">
    <property type="nucleotide sequence ID" value="XM_014328846.1"/>
</dbReference>
<dbReference type="GO" id="GO:0046872">
    <property type="term" value="F:metal ion binding"/>
    <property type="evidence" value="ECO:0007669"/>
    <property type="project" value="UniProtKB-KW"/>
</dbReference>
<evidence type="ECO:0000256" key="9">
    <source>
        <dbReference type="ARBA" id="ARBA00022833"/>
    </source>
</evidence>
<evidence type="ECO:0000256" key="3">
    <source>
        <dbReference type="ARBA" id="ARBA00001954"/>
    </source>
</evidence>
<accession>J8QHP5</accession>
<evidence type="ECO:0000256" key="2">
    <source>
        <dbReference type="ARBA" id="ARBA00001947"/>
    </source>
</evidence>
<dbReference type="OrthoDB" id="407609at2759"/>
<evidence type="ECO:0000313" key="15">
    <source>
        <dbReference type="EMBL" id="EJT53158.1"/>
    </source>
</evidence>
<name>J8QHP5_TRIAS</name>
<evidence type="ECO:0000256" key="13">
    <source>
        <dbReference type="SAM" id="MobiDB-lite"/>
    </source>
</evidence>
<evidence type="ECO:0000313" key="16">
    <source>
        <dbReference type="Proteomes" id="UP000002748"/>
    </source>
</evidence>
<dbReference type="EMBL" id="ALBS01000008">
    <property type="protein sequence ID" value="EJT53158.1"/>
    <property type="molecule type" value="Genomic_DNA"/>
</dbReference>
<dbReference type="GO" id="GO:0000398">
    <property type="term" value="P:mRNA splicing, via spliceosome"/>
    <property type="evidence" value="ECO:0007669"/>
    <property type="project" value="TreeGrafter"/>
</dbReference>
<keyword evidence="9" id="KW-0862">Zinc</keyword>
<evidence type="ECO:0000256" key="1">
    <source>
        <dbReference type="ARBA" id="ARBA00001936"/>
    </source>
</evidence>
<dbReference type="Proteomes" id="UP000002748">
    <property type="component" value="Unassembled WGS sequence"/>
</dbReference>
<dbReference type="GO" id="GO:0005634">
    <property type="term" value="C:nucleus"/>
    <property type="evidence" value="ECO:0007669"/>
    <property type="project" value="UniProtKB-SubCell"/>
</dbReference>
<dbReference type="CDD" id="cd00844">
    <property type="entry name" value="MPP_Dbr1_N"/>
    <property type="match status" value="1"/>
</dbReference>
<keyword evidence="6" id="KW-0507">mRNA processing</keyword>
<feature type="compositionally biased region" description="Acidic residues" evidence="13">
    <location>
        <begin position="285"/>
        <end position="297"/>
    </location>
</feature>
<evidence type="ECO:0000256" key="11">
    <source>
        <dbReference type="ARBA" id="ARBA00023211"/>
    </source>
</evidence>
<organism evidence="15 16">
    <name type="scientific">Trichosporon asahii var. asahii (strain ATCC 90039 / CBS 2479 / JCM 2466 / KCTC 7840 / NBRC 103889/ NCYC 2677 / UAMH 7654)</name>
    <name type="common">Yeast</name>
    <dbReference type="NCBI Taxonomy" id="1186058"/>
    <lineage>
        <taxon>Eukaryota</taxon>
        <taxon>Fungi</taxon>
        <taxon>Dikarya</taxon>
        <taxon>Basidiomycota</taxon>
        <taxon>Agaricomycotina</taxon>
        <taxon>Tremellomycetes</taxon>
        <taxon>Trichosporonales</taxon>
        <taxon>Trichosporonaceae</taxon>
        <taxon>Trichosporon</taxon>
    </lineage>
</organism>
<keyword evidence="12" id="KW-0539">Nucleus</keyword>
<dbReference type="KEGG" id="tasa:A1Q1_08075"/>
<dbReference type="SMART" id="SM01124">
    <property type="entry name" value="DBR1"/>
    <property type="match status" value="1"/>
</dbReference>
<evidence type="ECO:0000259" key="14">
    <source>
        <dbReference type="SMART" id="SM01124"/>
    </source>
</evidence>
<dbReference type="Pfam" id="PF05011">
    <property type="entry name" value="DBR1"/>
    <property type="match status" value="1"/>
</dbReference>
<keyword evidence="7" id="KW-0479">Metal-binding</keyword>
<proteinExistence type="inferred from homology"/>
<comment type="cofactor">
    <cofactor evidence="2">
        <name>Zn(2+)</name>
        <dbReference type="ChEBI" id="CHEBI:29105"/>
    </cofactor>
</comment>
<dbReference type="InterPro" id="IPR041816">
    <property type="entry name" value="Dbr1_N"/>
</dbReference>
<keyword evidence="10" id="KW-0408">Iron</keyword>
<comment type="similarity">
    <text evidence="5">Belongs to the lariat debranching enzyme family.</text>
</comment>
<comment type="cofactor">
    <cofactor evidence="3">
        <name>Fe(2+)</name>
        <dbReference type="ChEBI" id="CHEBI:29033"/>
    </cofactor>
</comment>
<dbReference type="GeneID" id="25991587"/>
<dbReference type="InterPro" id="IPR004843">
    <property type="entry name" value="Calcineurin-like_PHP"/>
</dbReference>
<feature type="region of interest" description="Disordered" evidence="13">
    <location>
        <begin position="277"/>
        <end position="309"/>
    </location>
</feature>
<dbReference type="VEuPathDB" id="FungiDB:A1Q1_08075"/>
<keyword evidence="8" id="KW-0378">Hydrolase</keyword>
<dbReference type="Pfam" id="PF00149">
    <property type="entry name" value="Metallophos"/>
    <property type="match status" value="1"/>
</dbReference>
<dbReference type="InterPro" id="IPR029052">
    <property type="entry name" value="Metallo-depent_PP-like"/>
</dbReference>
<reference evidence="15 16" key="1">
    <citation type="journal article" date="2012" name="Eukaryot. Cell">
        <title>Draft genome sequence of CBS 2479, the standard type strain of Trichosporon asahii.</title>
        <authorList>
            <person name="Yang R.Y."/>
            <person name="Li H.T."/>
            <person name="Zhu H."/>
            <person name="Zhou G.P."/>
            <person name="Wang M."/>
            <person name="Wang L."/>
        </authorList>
    </citation>
    <scope>NUCLEOTIDE SEQUENCE [LARGE SCALE GENOMIC DNA]</scope>
    <source>
        <strain evidence="16">ATCC 90039 / CBS 2479 / JCM 2466 / KCTC 7840 / NCYC 2677 / UAMH 7654</strain>
    </source>
</reference>
<comment type="subcellular location">
    <subcellularLocation>
        <location evidence="4">Nucleus</location>
    </subcellularLocation>
</comment>
<dbReference type="FunFam" id="3.60.21.10:FF:000035">
    <property type="entry name" value="Lariat debranching enzyme"/>
    <property type="match status" value="1"/>
</dbReference>
<evidence type="ECO:0000256" key="10">
    <source>
        <dbReference type="ARBA" id="ARBA00023004"/>
    </source>
</evidence>
<evidence type="ECO:0000256" key="8">
    <source>
        <dbReference type="ARBA" id="ARBA00022801"/>
    </source>
</evidence>
<keyword evidence="11" id="KW-0464">Manganese</keyword>
<evidence type="ECO:0000256" key="12">
    <source>
        <dbReference type="ARBA" id="ARBA00023242"/>
    </source>
</evidence>
<evidence type="ECO:0000256" key="6">
    <source>
        <dbReference type="ARBA" id="ARBA00022664"/>
    </source>
</evidence>
<dbReference type="Gene3D" id="3.60.21.10">
    <property type="match status" value="1"/>
</dbReference>
<feature type="domain" description="Lariat debranching enzyme C-terminal" evidence="14">
    <location>
        <begin position="324"/>
        <end position="485"/>
    </location>
</feature>
<dbReference type="PANTHER" id="PTHR12849:SF0">
    <property type="entry name" value="LARIAT DEBRANCHING ENZYME"/>
    <property type="match status" value="1"/>
</dbReference>
<dbReference type="HOGENOM" id="CLU_005893_1_0_1"/>
<dbReference type="GO" id="GO:0008419">
    <property type="term" value="F:RNA lariat debranching enzyme activity"/>
    <property type="evidence" value="ECO:0007669"/>
    <property type="project" value="UniProtKB-ARBA"/>
</dbReference>
<gene>
    <name evidence="15" type="ORF">A1Q1_08075</name>
</gene>
<evidence type="ECO:0000256" key="7">
    <source>
        <dbReference type="ARBA" id="ARBA00022723"/>
    </source>
</evidence>
<sequence length="490" mass="53839">MLVAIQGCCHGSLTAIYDSVAQFEQAKSRKVDLLLLCGDFQALRSRHDFESLNVPAKFRQLGTFHEYYAGKRVAPVLTIVIGGNHEASNYMWELYHGGWLAPNIYYLGAAGSVMVNGLRISGASGIFKPHDYEKGHFERVPYNNSMLRSVYHIRKYDVGRLMQLDRKNPCVFLSHDWPITIAKHGNTQKLLQRKPFFRDEVNRDALGSPPLLDLLKNLQPSLWFAAHLHVKFAALYEHPADAAAATLIVDVAAPVANPDEIAISDDEDEVETAVASEVQVASAENPDEITISDEEFDEPVKPPAPPPEAVATPAAVLSVDANGVASADPIPNTTKFLALDKCGKGKEFIQFLDIPTPEPVVPGQLKFTFDPQWLAITRALQPFLSTDFFQPPLPEPEVAKAMVADELQRIEQEGLLVPGQLGEAELAEGAVPPLVWEKGPIDIGRVQQFWPTAPPEGEPGGSPSAWYTNPQTEAFCGMLGIENKINPRPQ</sequence>